<keyword evidence="3" id="KW-1185">Reference proteome</keyword>
<dbReference type="InterPro" id="IPR013320">
    <property type="entry name" value="ConA-like_dom_sf"/>
</dbReference>
<dbReference type="SUPFAM" id="SSF49899">
    <property type="entry name" value="Concanavalin A-like lectins/glucanases"/>
    <property type="match status" value="1"/>
</dbReference>
<dbReference type="PANTHER" id="PTHR12864">
    <property type="entry name" value="RAN BINDING PROTEIN 9-RELATED"/>
    <property type="match status" value="1"/>
</dbReference>
<dbReference type="Pfam" id="PF00622">
    <property type="entry name" value="SPRY"/>
    <property type="match status" value="1"/>
</dbReference>
<evidence type="ECO:0000313" key="3">
    <source>
        <dbReference type="Proteomes" id="UP000683360"/>
    </source>
</evidence>
<dbReference type="InterPro" id="IPR050618">
    <property type="entry name" value="Ubq-SigPath_Reg"/>
</dbReference>
<accession>A0A8S3S218</accession>
<gene>
    <name evidence="2" type="ORF">MEDL_26504</name>
</gene>
<dbReference type="OrthoDB" id="6043982at2759"/>
<dbReference type="AlphaFoldDB" id="A0A8S3S218"/>
<name>A0A8S3S218_MYTED</name>
<sequence length="239" mass="26572">MKMSDEEHGTTFLTSYKTMKSDFDEVDDGLQEINNYQIPSMSTKKCEKGCYNIMAVIQHFKKSPTCIPKKTFCSNTSSSEGIAVVDGRLTKENNYFEVEIVNLGVNEIGVISKSYGVDGAPGWREGSVAFHVDDGRLFKSEGRGPAFGPIANIGDIIGCGILFPSIDRLENFEVEVFFTINGEKTDSSNEDSLLSKSMFKISSEENVLINALQFRMEHCPGAADAAWEYYNLKRSFDTL</sequence>
<reference evidence="2" key="1">
    <citation type="submission" date="2021-03" db="EMBL/GenBank/DDBJ databases">
        <authorList>
            <person name="Bekaert M."/>
        </authorList>
    </citation>
    <scope>NUCLEOTIDE SEQUENCE</scope>
</reference>
<organism evidence="2 3">
    <name type="scientific">Mytilus edulis</name>
    <name type="common">Blue mussel</name>
    <dbReference type="NCBI Taxonomy" id="6550"/>
    <lineage>
        <taxon>Eukaryota</taxon>
        <taxon>Metazoa</taxon>
        <taxon>Spiralia</taxon>
        <taxon>Lophotrochozoa</taxon>
        <taxon>Mollusca</taxon>
        <taxon>Bivalvia</taxon>
        <taxon>Autobranchia</taxon>
        <taxon>Pteriomorphia</taxon>
        <taxon>Mytilida</taxon>
        <taxon>Mytiloidea</taxon>
        <taxon>Mytilidae</taxon>
        <taxon>Mytilinae</taxon>
        <taxon>Mytilus</taxon>
    </lineage>
</organism>
<evidence type="ECO:0000259" key="1">
    <source>
        <dbReference type="Pfam" id="PF00622"/>
    </source>
</evidence>
<dbReference type="InterPro" id="IPR003877">
    <property type="entry name" value="SPRY_dom"/>
</dbReference>
<feature type="domain" description="SPRY" evidence="1">
    <location>
        <begin position="95"/>
        <end position="184"/>
    </location>
</feature>
<evidence type="ECO:0000313" key="2">
    <source>
        <dbReference type="EMBL" id="CAG2212511.1"/>
    </source>
</evidence>
<dbReference type="InterPro" id="IPR043136">
    <property type="entry name" value="B30.2/SPRY_sf"/>
</dbReference>
<comment type="caution">
    <text evidence="2">The sequence shown here is derived from an EMBL/GenBank/DDBJ whole genome shotgun (WGS) entry which is preliminary data.</text>
</comment>
<dbReference type="Gene3D" id="2.60.120.920">
    <property type="match status" value="1"/>
</dbReference>
<proteinExistence type="predicted"/>
<dbReference type="EMBL" id="CAJPWZ010001300">
    <property type="protein sequence ID" value="CAG2212511.1"/>
    <property type="molecule type" value="Genomic_DNA"/>
</dbReference>
<dbReference type="Proteomes" id="UP000683360">
    <property type="component" value="Unassembled WGS sequence"/>
</dbReference>
<protein>
    <recommendedName>
        <fullName evidence="1">SPRY domain-containing protein</fullName>
    </recommendedName>
</protein>